<dbReference type="EMBL" id="JABVXQ010000009">
    <property type="protein sequence ID" value="KAF6090251.1"/>
    <property type="molecule type" value="Genomic_DNA"/>
</dbReference>
<feature type="chain" id="PRO_5044641806" evidence="1">
    <location>
        <begin position="27"/>
        <end position="121"/>
    </location>
</feature>
<sequence>MSILLLLLGCLVCLFLLVFWPRDCQRHTGETSSNSTAFLLVRPSSVTESANSDGDNSVTVIRLSRDTLINSPSSEVVDKLVVVNLRVVEYNLAELERLVVTRRLSGTLVNHKPTGQAGSMC</sequence>
<keyword evidence="3" id="KW-1185">Reference proteome</keyword>
<dbReference type="OrthoDB" id="9529309at2759"/>
<dbReference type="KEGG" id="pdic:114490114"/>
<reference evidence="2 4" key="1">
    <citation type="journal article" date="2020" name="Nature">
        <title>Six reference-quality genomes reveal evolution of bat adaptations.</title>
        <authorList>
            <person name="Jebb D."/>
            <person name="Huang Z."/>
            <person name="Pippel M."/>
            <person name="Hughes G.M."/>
            <person name="Lavrichenko K."/>
            <person name="Devanna P."/>
            <person name="Winkler S."/>
            <person name="Jermiin L.S."/>
            <person name="Skirmuntt E.C."/>
            <person name="Katzourakis A."/>
            <person name="Burkitt-Gray L."/>
            <person name="Ray D.A."/>
            <person name="Sullivan K.A.M."/>
            <person name="Roscito J.G."/>
            <person name="Kirilenko B.M."/>
            <person name="Davalos L.M."/>
            <person name="Corthals A.P."/>
            <person name="Power M.L."/>
            <person name="Jones G."/>
            <person name="Ransome R.D."/>
            <person name="Dechmann D.K.N."/>
            <person name="Locatelli A.G."/>
            <person name="Puechmaille S.J."/>
            <person name="Fedrigo O."/>
            <person name="Jarvis E.D."/>
            <person name="Hiller M."/>
            <person name="Vernes S.C."/>
            <person name="Myers E.W."/>
            <person name="Teeling E.C."/>
        </authorList>
    </citation>
    <scope>NUCLEOTIDE SEQUENCE [LARGE SCALE GENOMIC DNA]</scope>
    <source>
        <strain evidence="2">Bat1K_MPI-CBG_1</strain>
    </source>
</reference>
<reference evidence="5 6" key="2">
    <citation type="submission" date="2025-04" db="UniProtKB">
        <authorList>
            <consortium name="RefSeq"/>
        </authorList>
    </citation>
    <scope>IDENTIFICATION</scope>
    <source>
        <tissue evidence="5 6">Muscle</tissue>
    </source>
</reference>
<evidence type="ECO:0000313" key="5">
    <source>
        <dbReference type="RefSeq" id="XP_028359841.1"/>
    </source>
</evidence>
<dbReference type="AlphaFoldDB" id="A0A6J2MM42"/>
<proteinExistence type="predicted"/>
<dbReference type="KEGG" id="pdic:114505531"/>
<evidence type="ECO:0000313" key="6">
    <source>
        <dbReference type="RefSeq" id="XP_028379195.1"/>
    </source>
</evidence>
<dbReference type="GeneID" id="114505531"/>
<evidence type="ECO:0000313" key="2">
    <source>
        <dbReference type="EMBL" id="KAF6090251.1"/>
    </source>
</evidence>
<dbReference type="RefSeq" id="XP_028379195.1">
    <property type="nucleotide sequence ID" value="XM_028523394.2"/>
</dbReference>
<feature type="signal peptide" evidence="1">
    <location>
        <begin position="1"/>
        <end position="26"/>
    </location>
</feature>
<accession>A0A6J2MM42</accession>
<protein>
    <submittedName>
        <fullName evidence="2">Cancer/testis antigen 83</fullName>
    </submittedName>
    <submittedName>
        <fullName evidence="5 6">Kita-kyushu lung cancer antigen 1</fullName>
    </submittedName>
</protein>
<dbReference type="RefSeq" id="XP_028359841.1">
    <property type="nucleotide sequence ID" value="XM_028504040.2"/>
</dbReference>
<dbReference type="Proteomes" id="UP000504628">
    <property type="component" value="Chromosome X"/>
</dbReference>
<dbReference type="Pfam" id="PF15204">
    <property type="entry name" value="KKLCAg1"/>
    <property type="match status" value="1"/>
</dbReference>
<keyword evidence="1" id="KW-0732">Signal</keyword>
<evidence type="ECO:0000256" key="1">
    <source>
        <dbReference type="SAM" id="SignalP"/>
    </source>
</evidence>
<gene>
    <name evidence="6" type="primary">CT83</name>
    <name evidence="5" type="synonym">LOC114490114</name>
    <name evidence="2" type="ORF">HJG60_003409</name>
</gene>
<dbReference type="CTD" id="203413"/>
<dbReference type="InterPro" id="IPR027940">
    <property type="entry name" value="KKLCAg1"/>
</dbReference>
<evidence type="ECO:0000313" key="4">
    <source>
        <dbReference type="Proteomes" id="UP000664940"/>
    </source>
</evidence>
<dbReference type="PANTHER" id="PTHR38650:SF1">
    <property type="entry name" value="KITA-KYUSHU LUNG CANCER ANTIGEN 1"/>
    <property type="match status" value="1"/>
</dbReference>
<evidence type="ECO:0000313" key="3">
    <source>
        <dbReference type="Proteomes" id="UP000504628"/>
    </source>
</evidence>
<organism evidence="3 6">
    <name type="scientific">Phyllostomus discolor</name>
    <name type="common">pale spear-nosed bat</name>
    <dbReference type="NCBI Taxonomy" id="89673"/>
    <lineage>
        <taxon>Eukaryota</taxon>
        <taxon>Metazoa</taxon>
        <taxon>Chordata</taxon>
        <taxon>Craniata</taxon>
        <taxon>Vertebrata</taxon>
        <taxon>Euteleostomi</taxon>
        <taxon>Mammalia</taxon>
        <taxon>Eutheria</taxon>
        <taxon>Laurasiatheria</taxon>
        <taxon>Chiroptera</taxon>
        <taxon>Yangochiroptera</taxon>
        <taxon>Phyllostomidae</taxon>
        <taxon>Phyllostominae</taxon>
        <taxon>Phyllostomus</taxon>
    </lineage>
</organism>
<name>A0A6J2MM42_9CHIR</name>
<dbReference type="PANTHER" id="PTHR38650">
    <property type="entry name" value="KITA-KYUSHU LUNG CANCER ANTIGEN 1"/>
    <property type="match status" value="1"/>
</dbReference>
<dbReference type="Proteomes" id="UP000664940">
    <property type="component" value="Unassembled WGS sequence"/>
</dbReference>